<protein>
    <submittedName>
        <fullName evidence="2">Uncharacterized protein</fullName>
    </submittedName>
</protein>
<dbReference type="AlphaFoldDB" id="A0A4R5KA04"/>
<dbReference type="OrthoDB" id="4949889at2"/>
<sequence>MGKPKHQKRSHLSVEGFRPAANPDLARAMRELGRSNSAQPHIAAPRKGTRRERERQAIRDQSRGA</sequence>
<keyword evidence="3" id="KW-1185">Reference proteome</keyword>
<evidence type="ECO:0000313" key="3">
    <source>
        <dbReference type="Proteomes" id="UP000295511"/>
    </source>
</evidence>
<comment type="caution">
    <text evidence="2">The sequence shown here is derived from an EMBL/GenBank/DDBJ whole genome shotgun (WGS) entry which is preliminary data.</text>
</comment>
<dbReference type="Proteomes" id="UP000295511">
    <property type="component" value="Unassembled WGS sequence"/>
</dbReference>
<evidence type="ECO:0000313" key="2">
    <source>
        <dbReference type="EMBL" id="TDF91662.1"/>
    </source>
</evidence>
<feature type="region of interest" description="Disordered" evidence="1">
    <location>
        <begin position="1"/>
        <end position="65"/>
    </location>
</feature>
<proteinExistence type="predicted"/>
<feature type="compositionally biased region" description="Basic residues" evidence="1">
    <location>
        <begin position="1"/>
        <end position="11"/>
    </location>
</feature>
<organism evidence="2 3">
    <name type="scientific">Arthrobacter terricola</name>
    <dbReference type="NCBI Taxonomy" id="2547396"/>
    <lineage>
        <taxon>Bacteria</taxon>
        <taxon>Bacillati</taxon>
        <taxon>Actinomycetota</taxon>
        <taxon>Actinomycetes</taxon>
        <taxon>Micrococcales</taxon>
        <taxon>Micrococcaceae</taxon>
        <taxon>Arthrobacter</taxon>
    </lineage>
</organism>
<name>A0A4R5KA04_9MICC</name>
<evidence type="ECO:0000256" key="1">
    <source>
        <dbReference type="SAM" id="MobiDB-lite"/>
    </source>
</evidence>
<gene>
    <name evidence="2" type="ORF">E1809_20300</name>
</gene>
<accession>A0A4R5KA04</accession>
<reference evidence="2 3" key="1">
    <citation type="submission" date="2019-03" db="EMBL/GenBank/DDBJ databases">
        <title>Whole genome sequence of Arthrobacter sp JH1-1.</title>
        <authorList>
            <person name="Trinh H.N."/>
        </authorList>
    </citation>
    <scope>NUCLEOTIDE SEQUENCE [LARGE SCALE GENOMIC DNA]</scope>
    <source>
        <strain evidence="2 3">JH1-1</strain>
    </source>
</reference>
<dbReference type="RefSeq" id="WP_133206055.1">
    <property type="nucleotide sequence ID" value="NZ_SMRU01000028.1"/>
</dbReference>
<feature type="compositionally biased region" description="Basic and acidic residues" evidence="1">
    <location>
        <begin position="51"/>
        <end position="65"/>
    </location>
</feature>
<dbReference type="EMBL" id="SMRU01000028">
    <property type="protein sequence ID" value="TDF91662.1"/>
    <property type="molecule type" value="Genomic_DNA"/>
</dbReference>